<dbReference type="OrthoDB" id="5192284at2"/>
<feature type="compositionally biased region" description="Basic and acidic residues" evidence="1">
    <location>
        <begin position="50"/>
        <end position="72"/>
    </location>
</feature>
<reference evidence="4 5" key="1">
    <citation type="journal article" date="2015" name="Stand. Genomic Sci.">
        <title>Genomic Encyclopedia of Bacterial and Archaeal Type Strains, Phase III: the genomes of soil and plant-associated and newly described type strains.</title>
        <authorList>
            <person name="Whitman W.B."/>
            <person name="Woyke T."/>
            <person name="Klenk H.P."/>
            <person name="Zhou Y."/>
            <person name="Lilburn T.G."/>
            <person name="Beck B.J."/>
            <person name="De Vos P."/>
            <person name="Vandamme P."/>
            <person name="Eisen J.A."/>
            <person name="Garrity G."/>
            <person name="Hugenholtz P."/>
            <person name="Kyrpides N.C."/>
        </authorList>
    </citation>
    <scope>NUCLEOTIDE SEQUENCE [LARGE SCALE GENOMIC DNA]</scope>
    <source>
        <strain evidence="4 5">VKM Ac-2541</strain>
    </source>
</reference>
<comment type="caution">
    <text evidence="4">The sequence shown here is derived from an EMBL/GenBank/DDBJ whole genome shotgun (WGS) entry which is preliminary data.</text>
</comment>
<evidence type="ECO:0000259" key="3">
    <source>
        <dbReference type="PROSITE" id="PS50093"/>
    </source>
</evidence>
<dbReference type="Proteomes" id="UP000295573">
    <property type="component" value="Unassembled WGS sequence"/>
</dbReference>
<dbReference type="InterPro" id="IPR013783">
    <property type="entry name" value="Ig-like_fold"/>
</dbReference>
<feature type="chain" id="PRO_5039443075" description="PKD domain-containing protein" evidence="2">
    <location>
        <begin position="24"/>
        <end position="302"/>
    </location>
</feature>
<feature type="domain" description="PKD" evidence="3">
    <location>
        <begin position="208"/>
        <end position="260"/>
    </location>
</feature>
<evidence type="ECO:0000313" key="4">
    <source>
        <dbReference type="EMBL" id="TCO43448.1"/>
    </source>
</evidence>
<feature type="region of interest" description="Disordered" evidence="1">
    <location>
        <begin position="23"/>
        <end position="107"/>
    </location>
</feature>
<evidence type="ECO:0000256" key="1">
    <source>
        <dbReference type="SAM" id="MobiDB-lite"/>
    </source>
</evidence>
<dbReference type="PROSITE" id="PS50093">
    <property type="entry name" value="PKD"/>
    <property type="match status" value="1"/>
</dbReference>
<evidence type="ECO:0000313" key="5">
    <source>
        <dbReference type="Proteomes" id="UP000295573"/>
    </source>
</evidence>
<dbReference type="AlphaFoldDB" id="A0A4R2II33"/>
<dbReference type="Gene3D" id="2.60.40.10">
    <property type="entry name" value="Immunoglobulins"/>
    <property type="match status" value="1"/>
</dbReference>
<accession>A0A4R2II33</accession>
<evidence type="ECO:0000256" key="2">
    <source>
        <dbReference type="SAM" id="SignalP"/>
    </source>
</evidence>
<feature type="signal peptide" evidence="2">
    <location>
        <begin position="1"/>
        <end position="23"/>
    </location>
</feature>
<dbReference type="GO" id="GO:0005975">
    <property type="term" value="P:carbohydrate metabolic process"/>
    <property type="evidence" value="ECO:0007669"/>
    <property type="project" value="UniProtKB-ARBA"/>
</dbReference>
<feature type="compositionally biased region" description="Polar residues" evidence="1">
    <location>
        <begin position="23"/>
        <end position="38"/>
    </location>
</feature>
<feature type="compositionally biased region" description="Low complexity" evidence="1">
    <location>
        <begin position="90"/>
        <end position="99"/>
    </location>
</feature>
<keyword evidence="2" id="KW-0732">Signal</keyword>
<dbReference type="InterPro" id="IPR000601">
    <property type="entry name" value="PKD_dom"/>
</dbReference>
<dbReference type="RefSeq" id="WP_132154653.1">
    <property type="nucleotide sequence ID" value="NZ_SLWR01000012.1"/>
</dbReference>
<organism evidence="4 5">
    <name type="scientific">Kribbella antiqua</name>
    <dbReference type="NCBI Taxonomy" id="2512217"/>
    <lineage>
        <taxon>Bacteria</taxon>
        <taxon>Bacillati</taxon>
        <taxon>Actinomycetota</taxon>
        <taxon>Actinomycetes</taxon>
        <taxon>Propionibacteriales</taxon>
        <taxon>Kribbellaceae</taxon>
        <taxon>Kribbella</taxon>
    </lineage>
</organism>
<gene>
    <name evidence="4" type="ORF">EV646_11224</name>
</gene>
<dbReference type="CDD" id="cd00146">
    <property type="entry name" value="PKD"/>
    <property type="match status" value="1"/>
</dbReference>
<keyword evidence="5" id="KW-1185">Reference proteome</keyword>
<sequence length="302" mass="31647">MKRSILTVGILAALSLTASITPASGLTSTDVVSPQSAATPKPKSTPRPTVDGKRTKDGVTLDGKAKVDDRLSEGWPPKKSKPTVPASADAGGPTKDTATPPAPPERIDAKLNLGICGRPGADGTIPGPTRCQPVGPEEPVVPTPGVPVNLPQPEDVSWEQVLAEARNVAFPGLGVKVQPVGRTLVNLETIVYTDQSRVTTAQVTLLGFPVEVEATPMSYLWRFGDGASLSTTTPGKPYPAKEITHKYLKKGSVGLTLTTNYAARFRVAGGAWQYVEGTVPITGPATPLQVREAVPVLVDPER</sequence>
<name>A0A4R2II33_9ACTN</name>
<dbReference type="EMBL" id="SLWR01000012">
    <property type="protein sequence ID" value="TCO43448.1"/>
    <property type="molecule type" value="Genomic_DNA"/>
</dbReference>
<proteinExistence type="predicted"/>
<protein>
    <recommendedName>
        <fullName evidence="3">PKD domain-containing protein</fullName>
    </recommendedName>
</protein>